<dbReference type="InterPro" id="IPR013783">
    <property type="entry name" value="Ig-like_fold"/>
</dbReference>
<dbReference type="Proteomes" id="UP000032046">
    <property type="component" value="Unassembled WGS sequence"/>
</dbReference>
<dbReference type="SMART" id="SM00089">
    <property type="entry name" value="PKD"/>
    <property type="match status" value="1"/>
</dbReference>
<organism evidence="2 3">
    <name type="scientific">Prevotella pectinovora</name>
    <dbReference type="NCBI Taxonomy" id="1602169"/>
    <lineage>
        <taxon>Bacteria</taxon>
        <taxon>Pseudomonadati</taxon>
        <taxon>Bacteroidota</taxon>
        <taxon>Bacteroidia</taxon>
        <taxon>Bacteroidales</taxon>
        <taxon>Prevotellaceae</taxon>
        <taxon>Prevotella</taxon>
    </lineage>
</organism>
<dbReference type="InterPro" id="IPR000601">
    <property type="entry name" value="PKD_dom"/>
</dbReference>
<reference evidence="2 3" key="1">
    <citation type="submission" date="2015-01" db="EMBL/GenBank/DDBJ databases">
        <title>Comparative genomics of non-oral Prevotella species.</title>
        <authorList>
            <person name="Accetto T."/>
            <person name="Nograsek B."/>
            <person name="Avgustin G."/>
        </authorList>
    </citation>
    <scope>NUCLEOTIDE SEQUENCE [LARGE SCALE GENOMIC DNA]</scope>
    <source>
        <strain evidence="2 3">P5-119</strain>
    </source>
</reference>
<dbReference type="CDD" id="cd00146">
    <property type="entry name" value="PKD"/>
    <property type="match status" value="1"/>
</dbReference>
<dbReference type="STRING" id="1602171.ST44_07315"/>
<gene>
    <name evidence="2" type="ORF">ST44_07315</name>
</gene>
<dbReference type="InterPro" id="IPR022409">
    <property type="entry name" value="PKD/Chitinase_dom"/>
</dbReference>
<accession>A0A0D0I559</accession>
<evidence type="ECO:0000313" key="2">
    <source>
        <dbReference type="EMBL" id="KIP62288.1"/>
    </source>
</evidence>
<dbReference type="InterPro" id="IPR035986">
    <property type="entry name" value="PKD_dom_sf"/>
</dbReference>
<name>A0A0D0I559_9BACT</name>
<sequence>MVYTAFATDDNKVLVGKIQTANPAKDSKALRLEYRPAPFPSSMPRTIRRADAKGVKADFSVKNAATGQETVWAENFDNGTLADWTQDNGEGNNVTFTLKQPSGDKAFTGIDPDDKASLHIDGPYNIVRRTIGTITSKDIDVPANAQFHGYVYFDTMWNEYATLTISASADGFATQTDLWKSTSVADKGSAWRKVDADLTEFAGKTVKLRLTYGPGTDDGFNVGGYLGDFYVDGLTVSSMTTIDQIAVKTGEEIQFADLTAGTPESWEWTFPGGTPETSTDQNPTVYYTKPGNYDVTLKVKAGDEEDEVTKTAFVSVEGQEPTAQVGWPAEFRDLTTRMRMMAPLATVHYTDRSTGFPDQYSWAIYSEYELKNNTDPIFTPKGIFTTKDVDFSHEKMNKWYVTHIAQNETGYTFQDDSVQVQFDGYITNFEPKDGYQTNFTDGNLTLPGANKLGITAWAEKFSKPSTPMLLTGMYVNFTKASAEELTDQIANVSFSLYTSKDGLPDQKIDLLDTWTMTELNYALTTNDGVVEVQLSKDYVINDEFFVVIDGIPEKNDAMECAFAMAPMRDHGNTAYMLKNGEWRPLTGYFQAAPGGQTSLAVFPVVKHSVMVSAKVSDKGEVTVDNDTVFVDKEAGVATKTIFSKLGWKTATSDEQWCKVVSEPGEYTADDLQIEYSALPVGIDKRDATITITDGVGEMKIVLVQENKVVSAINDVSAGAALQGKEVYDLNGMRIDSSVLPKGIYIVRDGKTMRKVVR</sequence>
<evidence type="ECO:0000259" key="1">
    <source>
        <dbReference type="PROSITE" id="PS50093"/>
    </source>
</evidence>
<protein>
    <recommendedName>
        <fullName evidence="1">PKD domain-containing protein</fullName>
    </recommendedName>
</protein>
<dbReference type="PROSITE" id="PS50093">
    <property type="entry name" value="PKD"/>
    <property type="match status" value="1"/>
</dbReference>
<dbReference type="Pfam" id="PF18911">
    <property type="entry name" value="PKD_4"/>
    <property type="match status" value="1"/>
</dbReference>
<comment type="caution">
    <text evidence="2">The sequence shown here is derived from an EMBL/GenBank/DDBJ whole genome shotgun (WGS) entry which is preliminary data.</text>
</comment>
<dbReference type="Gene3D" id="2.60.40.10">
    <property type="entry name" value="Immunoglobulins"/>
    <property type="match status" value="2"/>
</dbReference>
<proteinExistence type="predicted"/>
<feature type="domain" description="PKD" evidence="1">
    <location>
        <begin position="250"/>
        <end position="299"/>
    </location>
</feature>
<dbReference type="EMBL" id="JXQK01000055">
    <property type="protein sequence ID" value="KIP62288.1"/>
    <property type="molecule type" value="Genomic_DNA"/>
</dbReference>
<keyword evidence="3" id="KW-1185">Reference proteome</keyword>
<evidence type="ECO:0000313" key="3">
    <source>
        <dbReference type="Proteomes" id="UP000032046"/>
    </source>
</evidence>
<dbReference type="SUPFAM" id="SSF49299">
    <property type="entry name" value="PKD domain"/>
    <property type="match status" value="1"/>
</dbReference>
<dbReference type="AlphaFoldDB" id="A0A0D0I559"/>